<proteinExistence type="predicted"/>
<dbReference type="AlphaFoldDB" id="A0AAV7PIM4"/>
<sequence>MLRGAVSLGINFHTICELCRCISRKHNINLATSDSPARETVSVVEPRRVVKRGKSVILSARTTVRARWAHALADFENRLRFNNTRYHYYNSVQFEQHALRFYSNAPIHAL</sequence>
<comment type="caution">
    <text evidence="1">The sequence shown here is derived from an EMBL/GenBank/DDBJ whole genome shotgun (WGS) entry which is preliminary data.</text>
</comment>
<dbReference type="EMBL" id="JANPWB010000011">
    <property type="protein sequence ID" value="KAJ1128123.1"/>
    <property type="molecule type" value="Genomic_DNA"/>
</dbReference>
<organism evidence="1 2">
    <name type="scientific">Pleurodeles waltl</name>
    <name type="common">Iberian ribbed newt</name>
    <dbReference type="NCBI Taxonomy" id="8319"/>
    <lineage>
        <taxon>Eukaryota</taxon>
        <taxon>Metazoa</taxon>
        <taxon>Chordata</taxon>
        <taxon>Craniata</taxon>
        <taxon>Vertebrata</taxon>
        <taxon>Euteleostomi</taxon>
        <taxon>Amphibia</taxon>
        <taxon>Batrachia</taxon>
        <taxon>Caudata</taxon>
        <taxon>Salamandroidea</taxon>
        <taxon>Salamandridae</taxon>
        <taxon>Pleurodelinae</taxon>
        <taxon>Pleurodeles</taxon>
    </lineage>
</organism>
<evidence type="ECO:0000313" key="2">
    <source>
        <dbReference type="Proteomes" id="UP001066276"/>
    </source>
</evidence>
<evidence type="ECO:0000313" key="1">
    <source>
        <dbReference type="EMBL" id="KAJ1128123.1"/>
    </source>
</evidence>
<dbReference type="Proteomes" id="UP001066276">
    <property type="component" value="Chromosome 7"/>
</dbReference>
<keyword evidence="2" id="KW-1185">Reference proteome</keyword>
<reference evidence="1" key="1">
    <citation type="journal article" date="2022" name="bioRxiv">
        <title>Sequencing and chromosome-scale assembly of the giantPleurodeles waltlgenome.</title>
        <authorList>
            <person name="Brown T."/>
            <person name="Elewa A."/>
            <person name="Iarovenko S."/>
            <person name="Subramanian E."/>
            <person name="Araus A.J."/>
            <person name="Petzold A."/>
            <person name="Susuki M."/>
            <person name="Suzuki K.-i.T."/>
            <person name="Hayashi T."/>
            <person name="Toyoda A."/>
            <person name="Oliveira C."/>
            <person name="Osipova E."/>
            <person name="Leigh N.D."/>
            <person name="Simon A."/>
            <person name="Yun M.H."/>
        </authorList>
    </citation>
    <scope>NUCLEOTIDE SEQUENCE</scope>
    <source>
        <strain evidence="1">20211129_DDA</strain>
        <tissue evidence="1">Liver</tissue>
    </source>
</reference>
<accession>A0AAV7PIM4</accession>
<gene>
    <name evidence="1" type="ORF">NDU88_006502</name>
</gene>
<name>A0AAV7PIM4_PLEWA</name>
<protein>
    <submittedName>
        <fullName evidence="1">Uncharacterized protein</fullName>
    </submittedName>
</protein>